<feature type="binding site" evidence="11">
    <location>
        <position position="85"/>
    </location>
    <ligand>
        <name>sn-glycerol 3-phosphate</name>
        <dbReference type="ChEBI" id="CHEBI:57597"/>
    </ligand>
</feature>
<comment type="caution">
    <text evidence="11">Lacks conserved residue(s) required for the propagation of feature annotation.</text>
</comment>
<dbReference type="GO" id="GO:0019563">
    <property type="term" value="P:glycerol catabolic process"/>
    <property type="evidence" value="ECO:0007669"/>
    <property type="project" value="UniProtKB-UniRule"/>
</dbReference>
<evidence type="ECO:0000256" key="11">
    <source>
        <dbReference type="HAMAP-Rule" id="MF_00186"/>
    </source>
</evidence>
<comment type="subunit">
    <text evidence="10 11">Homotetramer and homodimer (in equilibrium).</text>
</comment>
<organism evidence="15 16">
    <name type="scientific">Eubacterium coprostanoligenes</name>
    <dbReference type="NCBI Taxonomy" id="290054"/>
    <lineage>
        <taxon>Bacteria</taxon>
        <taxon>Bacillati</taxon>
        <taxon>Bacillota</taxon>
        <taxon>Clostridia</taxon>
        <taxon>Eubacteriales</taxon>
        <taxon>Eubacteriaceae</taxon>
        <taxon>Eubacterium</taxon>
    </lineage>
</organism>
<evidence type="ECO:0000256" key="8">
    <source>
        <dbReference type="ARBA" id="ARBA00052101"/>
    </source>
</evidence>
<feature type="binding site" evidence="11">
    <location>
        <position position="136"/>
    </location>
    <ligand>
        <name>sn-glycerol 3-phosphate</name>
        <dbReference type="ChEBI" id="CHEBI:57597"/>
    </ligand>
</feature>
<feature type="binding site" evidence="11">
    <location>
        <position position="270"/>
    </location>
    <ligand>
        <name>ADP</name>
        <dbReference type="ChEBI" id="CHEBI:456216"/>
    </ligand>
</feature>
<evidence type="ECO:0000256" key="10">
    <source>
        <dbReference type="ARBA" id="ARBA00063665"/>
    </source>
</evidence>
<accession>A0A1T4NLM2</accession>
<evidence type="ECO:0000256" key="3">
    <source>
        <dbReference type="ARBA" id="ARBA00022679"/>
    </source>
</evidence>
<dbReference type="PIRSF" id="PIRSF000538">
    <property type="entry name" value="GlpK"/>
    <property type="match status" value="1"/>
</dbReference>
<dbReference type="InterPro" id="IPR018484">
    <property type="entry name" value="FGGY_N"/>
</dbReference>
<feature type="binding site" evidence="11">
    <location>
        <position position="85"/>
    </location>
    <ligand>
        <name>glycerol</name>
        <dbReference type="ChEBI" id="CHEBI:17754"/>
    </ligand>
</feature>
<dbReference type="EMBL" id="FUWW01000024">
    <property type="protein sequence ID" value="SJZ80005.1"/>
    <property type="molecule type" value="Genomic_DNA"/>
</dbReference>
<dbReference type="RefSeq" id="WP_078769068.1">
    <property type="nucleotide sequence ID" value="NZ_FUWW01000024.1"/>
</dbReference>
<dbReference type="SUPFAM" id="SSF53067">
    <property type="entry name" value="Actin-like ATPase domain"/>
    <property type="match status" value="2"/>
</dbReference>
<dbReference type="FunFam" id="3.30.420.40:FF:000008">
    <property type="entry name" value="Glycerol kinase"/>
    <property type="match status" value="1"/>
</dbReference>
<feature type="binding site" evidence="11">
    <location>
        <position position="14"/>
    </location>
    <ligand>
        <name>ATP</name>
        <dbReference type="ChEBI" id="CHEBI:30616"/>
    </ligand>
</feature>
<dbReference type="PROSITE" id="PS00933">
    <property type="entry name" value="FGGY_KINASES_1"/>
    <property type="match status" value="1"/>
</dbReference>
<feature type="binding site" evidence="11">
    <location>
        <position position="14"/>
    </location>
    <ligand>
        <name>sn-glycerol 3-phosphate</name>
        <dbReference type="ChEBI" id="CHEBI:57597"/>
    </ligand>
</feature>
<dbReference type="Pfam" id="PF00370">
    <property type="entry name" value="FGGY_N"/>
    <property type="match status" value="1"/>
</dbReference>
<evidence type="ECO:0000259" key="13">
    <source>
        <dbReference type="Pfam" id="PF00370"/>
    </source>
</evidence>
<evidence type="ECO:0000256" key="5">
    <source>
        <dbReference type="ARBA" id="ARBA00022777"/>
    </source>
</evidence>
<dbReference type="GO" id="GO:0006072">
    <property type="term" value="P:glycerol-3-phosphate metabolic process"/>
    <property type="evidence" value="ECO:0007669"/>
    <property type="project" value="InterPro"/>
</dbReference>
<evidence type="ECO:0000259" key="14">
    <source>
        <dbReference type="Pfam" id="PF02782"/>
    </source>
</evidence>
<feature type="binding site" evidence="11">
    <location>
        <position position="313"/>
    </location>
    <ligand>
        <name>ADP</name>
        <dbReference type="ChEBI" id="CHEBI:456216"/>
    </ligand>
</feature>
<feature type="binding site" evidence="11">
    <location>
        <position position="136"/>
    </location>
    <ligand>
        <name>glycerol</name>
        <dbReference type="ChEBI" id="CHEBI:17754"/>
    </ligand>
</feature>
<dbReference type="InterPro" id="IPR043129">
    <property type="entry name" value="ATPase_NBD"/>
</dbReference>
<keyword evidence="6 11" id="KW-0319">Glycerol metabolism</keyword>
<feature type="binding site" evidence="11">
    <location>
        <position position="313"/>
    </location>
    <ligand>
        <name>ATP</name>
        <dbReference type="ChEBI" id="CHEBI:30616"/>
    </ligand>
</feature>
<feature type="binding site" evidence="11">
    <location>
        <position position="414"/>
    </location>
    <ligand>
        <name>ADP</name>
        <dbReference type="ChEBI" id="CHEBI:456216"/>
    </ligand>
</feature>
<dbReference type="Gene3D" id="3.30.420.40">
    <property type="match status" value="2"/>
</dbReference>
<feature type="binding site" evidence="11">
    <location>
        <position position="248"/>
    </location>
    <ligand>
        <name>glycerol</name>
        <dbReference type="ChEBI" id="CHEBI:17754"/>
    </ligand>
</feature>
<keyword evidence="4 11" id="KW-0547">Nucleotide-binding</keyword>
<keyword evidence="16" id="KW-1185">Reference proteome</keyword>
<keyword evidence="3 11" id="KW-0808">Transferase</keyword>
<sequence length="501" mass="55861">MAEEKFVMALDQGTTSSRAIIFNKKGEIVAKNQNEFTQFYPQNGWVEHDPHEILFSVVSSMIGALREGTVDPKKIAGIGITNQRETTILWDKETGAPLYNAIVWQCRRTADYCEELKSQGLSDYIKSTTGLLIDAYFSATKIKWILDNVEGAREKAERGEVLFGTIDTWLIWNLTDGKAHVTDYSNACRTMLFDIDNLCWDEYLCKKLDIPMCILPEVKPSSCIYGHVAKITGIEDLEGVPIAGAIGDQPGALFGQGCFEVGQAKNTYGTGCFLLMNTGEKRIESRSNLLTGIAWGLDGKITYDLEGSAFNAGSVIKWLRDELELISSAAECDELAMQVEDSNGLYLVPAFTGLGAPYWDMYARGIMVGLTRSINRKHVCRAVLESITYQMTDLLEAMMNDSDIRLKDLRVDGGASVSNIMMQIQADMTGCNVNRPKNREATALGAAYLAGLATGVWENTAEIEANREVDKIFIPSMPEEKRNKQYSDWKRAVERSRNWER</sequence>
<dbReference type="UniPathway" id="UPA00618">
    <property type="reaction ID" value="UER00672"/>
</dbReference>
<feature type="domain" description="Carbohydrate kinase FGGY C-terminal" evidence="14">
    <location>
        <begin position="265"/>
        <end position="453"/>
    </location>
</feature>
<dbReference type="STRING" id="290054.SAMN02745114_01639"/>
<comment type="function">
    <text evidence="9 11">Key enzyme in the regulation of glycerol uptake and metabolism. Catalyzes the phosphorylation of glycerol to yield sn-glycerol 3-phosphate.</text>
</comment>
<evidence type="ECO:0000256" key="7">
    <source>
        <dbReference type="ARBA" id="ARBA00022840"/>
    </source>
</evidence>
<gene>
    <name evidence="11" type="primary">glpK</name>
    <name evidence="15" type="ORF">SAMN02745114_01639</name>
</gene>
<dbReference type="InterPro" id="IPR018483">
    <property type="entry name" value="Carb_kinase_FGGY_CS"/>
</dbReference>
<feature type="binding site" evidence="11">
    <location>
        <position position="414"/>
    </location>
    <ligand>
        <name>ATP</name>
        <dbReference type="ChEBI" id="CHEBI:30616"/>
    </ligand>
</feature>
<dbReference type="PANTHER" id="PTHR10196">
    <property type="entry name" value="SUGAR KINASE"/>
    <property type="match status" value="1"/>
</dbReference>
<evidence type="ECO:0000256" key="1">
    <source>
        <dbReference type="ARBA" id="ARBA00005190"/>
    </source>
</evidence>
<evidence type="ECO:0000256" key="6">
    <source>
        <dbReference type="ARBA" id="ARBA00022798"/>
    </source>
</evidence>
<feature type="binding site" evidence="11">
    <location>
        <position position="16"/>
    </location>
    <ligand>
        <name>ATP</name>
        <dbReference type="ChEBI" id="CHEBI:30616"/>
    </ligand>
</feature>
<dbReference type="NCBIfam" id="NF000756">
    <property type="entry name" value="PRK00047.1"/>
    <property type="match status" value="1"/>
</dbReference>
<feature type="binding site" evidence="11">
    <location>
        <position position="249"/>
    </location>
    <ligand>
        <name>glycerol</name>
        <dbReference type="ChEBI" id="CHEBI:17754"/>
    </ligand>
</feature>
<feature type="binding site" evidence="11">
    <location>
        <position position="15"/>
    </location>
    <ligand>
        <name>ATP</name>
        <dbReference type="ChEBI" id="CHEBI:30616"/>
    </ligand>
</feature>
<dbReference type="AlphaFoldDB" id="A0A1T4NLM2"/>
<protein>
    <recommendedName>
        <fullName evidence="11">Glycerol kinase</fullName>
        <ecNumber evidence="11">2.7.1.30</ecNumber>
    </recommendedName>
    <alternativeName>
        <fullName evidence="11">ATP:glycerol 3-phosphotransferase</fullName>
    </alternativeName>
    <alternativeName>
        <fullName evidence="11">Glycerokinase</fullName>
        <shortName evidence="11">GK</shortName>
    </alternativeName>
</protein>
<feature type="binding site" evidence="11">
    <location>
        <position position="270"/>
    </location>
    <ligand>
        <name>ATP</name>
        <dbReference type="ChEBI" id="CHEBI:30616"/>
    </ligand>
</feature>
<feature type="binding site" evidence="11">
    <location>
        <position position="84"/>
    </location>
    <ligand>
        <name>glycerol</name>
        <dbReference type="ChEBI" id="CHEBI:17754"/>
    </ligand>
</feature>
<dbReference type="GO" id="GO:0005829">
    <property type="term" value="C:cytosol"/>
    <property type="evidence" value="ECO:0007669"/>
    <property type="project" value="TreeGrafter"/>
</dbReference>
<dbReference type="Proteomes" id="UP000190657">
    <property type="component" value="Unassembled WGS sequence"/>
</dbReference>
<dbReference type="CDD" id="cd07769">
    <property type="entry name" value="ASKHA_NBD_FGGY_GK"/>
    <property type="match status" value="1"/>
</dbReference>
<proteinExistence type="inferred from homology"/>
<feature type="binding site" evidence="11">
    <location>
        <position position="18"/>
    </location>
    <ligand>
        <name>ADP</name>
        <dbReference type="ChEBI" id="CHEBI:456216"/>
    </ligand>
</feature>
<dbReference type="InterPro" id="IPR018485">
    <property type="entry name" value="FGGY_C"/>
</dbReference>
<dbReference type="InterPro" id="IPR005999">
    <property type="entry name" value="Glycerol_kin"/>
</dbReference>
<evidence type="ECO:0000313" key="16">
    <source>
        <dbReference type="Proteomes" id="UP000190657"/>
    </source>
</evidence>
<dbReference type="PANTHER" id="PTHR10196:SF69">
    <property type="entry name" value="GLYCEROL KINASE"/>
    <property type="match status" value="1"/>
</dbReference>
<dbReference type="GO" id="GO:0004370">
    <property type="term" value="F:glycerol kinase activity"/>
    <property type="evidence" value="ECO:0007669"/>
    <property type="project" value="UniProtKB-UniRule"/>
</dbReference>
<name>A0A1T4NLM2_9FIRM</name>
<reference evidence="15 16" key="1">
    <citation type="submission" date="2017-02" db="EMBL/GenBank/DDBJ databases">
        <authorList>
            <person name="Peterson S.W."/>
        </authorList>
    </citation>
    <scope>NUCLEOTIDE SEQUENCE [LARGE SCALE GENOMIC DNA]</scope>
    <source>
        <strain evidence="15 16">ATCC 51222</strain>
    </source>
</reference>
<comment type="activity regulation">
    <text evidence="11">Activated by phosphorylation and inhibited by fructose 1,6-bisphosphate (FBP).</text>
</comment>
<evidence type="ECO:0000256" key="2">
    <source>
        <dbReference type="ARBA" id="ARBA00009156"/>
    </source>
</evidence>
<feature type="binding site" evidence="11">
    <location>
        <position position="248"/>
    </location>
    <ligand>
        <name>sn-glycerol 3-phosphate</name>
        <dbReference type="ChEBI" id="CHEBI:57597"/>
    </ligand>
</feature>
<dbReference type="OrthoDB" id="9805576at2"/>
<evidence type="ECO:0000256" key="4">
    <source>
        <dbReference type="ARBA" id="ARBA00022741"/>
    </source>
</evidence>
<keyword evidence="5 11" id="KW-0418">Kinase</keyword>
<comment type="catalytic activity">
    <reaction evidence="8 11">
        <text>glycerol + ATP = sn-glycerol 3-phosphate + ADP + H(+)</text>
        <dbReference type="Rhea" id="RHEA:21644"/>
        <dbReference type="ChEBI" id="CHEBI:15378"/>
        <dbReference type="ChEBI" id="CHEBI:17754"/>
        <dbReference type="ChEBI" id="CHEBI:30616"/>
        <dbReference type="ChEBI" id="CHEBI:57597"/>
        <dbReference type="ChEBI" id="CHEBI:456216"/>
        <dbReference type="EC" id="2.7.1.30"/>
    </reaction>
</comment>
<dbReference type="PROSITE" id="PS00445">
    <property type="entry name" value="FGGY_KINASES_2"/>
    <property type="match status" value="1"/>
</dbReference>
<comment type="similarity">
    <text evidence="2 11 12">Belongs to the FGGY kinase family.</text>
</comment>
<feature type="domain" description="Carbohydrate kinase FGGY N-terminal" evidence="13">
    <location>
        <begin position="7"/>
        <end position="255"/>
    </location>
</feature>
<comment type="pathway">
    <text evidence="1 11">Polyol metabolism; glycerol degradation via glycerol kinase pathway; sn-glycerol 3-phosphate from glycerol: step 1/1.</text>
</comment>
<dbReference type="GO" id="GO:0005524">
    <property type="term" value="F:ATP binding"/>
    <property type="evidence" value="ECO:0007669"/>
    <property type="project" value="UniProtKB-UniRule"/>
</dbReference>
<dbReference type="NCBIfam" id="TIGR01311">
    <property type="entry name" value="glycerol_kin"/>
    <property type="match status" value="1"/>
</dbReference>
<dbReference type="EC" id="2.7.1.30" evidence="11"/>
<dbReference type="FunFam" id="3.30.420.40:FF:000007">
    <property type="entry name" value="Glycerol kinase"/>
    <property type="match status" value="1"/>
</dbReference>
<evidence type="ECO:0000256" key="12">
    <source>
        <dbReference type="RuleBase" id="RU003733"/>
    </source>
</evidence>
<dbReference type="InterPro" id="IPR000577">
    <property type="entry name" value="Carb_kinase_FGGY"/>
</dbReference>
<feature type="binding site" evidence="11">
    <location>
        <position position="14"/>
    </location>
    <ligand>
        <name>ADP</name>
        <dbReference type="ChEBI" id="CHEBI:456216"/>
    </ligand>
</feature>
<evidence type="ECO:0000313" key="15">
    <source>
        <dbReference type="EMBL" id="SJZ80005.1"/>
    </source>
</evidence>
<evidence type="ECO:0000256" key="9">
    <source>
        <dbReference type="ARBA" id="ARBA00054633"/>
    </source>
</evidence>
<dbReference type="HAMAP" id="MF_00186">
    <property type="entry name" value="Glycerol_kin"/>
    <property type="match status" value="1"/>
</dbReference>
<dbReference type="Pfam" id="PF02782">
    <property type="entry name" value="FGGY_C"/>
    <property type="match status" value="1"/>
</dbReference>
<feature type="binding site" evidence="11">
    <location>
        <position position="84"/>
    </location>
    <ligand>
        <name>sn-glycerol 3-phosphate</name>
        <dbReference type="ChEBI" id="CHEBI:57597"/>
    </ligand>
</feature>
<keyword evidence="7 11" id="KW-0067">ATP-binding</keyword>